<dbReference type="Proteomes" id="UP000789366">
    <property type="component" value="Unassembled WGS sequence"/>
</dbReference>
<keyword evidence="2" id="KW-1185">Reference proteome</keyword>
<accession>A0ACA9M7T4</accession>
<gene>
    <name evidence="1" type="ORF">SPELUC_LOCUS5943</name>
</gene>
<organism evidence="1 2">
    <name type="scientific">Cetraspora pellucida</name>
    <dbReference type="NCBI Taxonomy" id="1433469"/>
    <lineage>
        <taxon>Eukaryota</taxon>
        <taxon>Fungi</taxon>
        <taxon>Fungi incertae sedis</taxon>
        <taxon>Mucoromycota</taxon>
        <taxon>Glomeromycotina</taxon>
        <taxon>Glomeromycetes</taxon>
        <taxon>Diversisporales</taxon>
        <taxon>Gigasporaceae</taxon>
        <taxon>Cetraspora</taxon>
    </lineage>
</organism>
<evidence type="ECO:0000313" key="2">
    <source>
        <dbReference type="Proteomes" id="UP000789366"/>
    </source>
</evidence>
<feature type="non-terminal residue" evidence="1">
    <location>
        <position position="1"/>
    </location>
</feature>
<comment type="caution">
    <text evidence="1">The sequence shown here is derived from an EMBL/GenBank/DDBJ whole genome shotgun (WGS) entry which is preliminary data.</text>
</comment>
<sequence length="155" mass="18849">SQSTNQKTRSSGSLYLIVKITYQGFFYYLIIWNHATFNNEDVHTINNMLLFHEKDAIVFVCDANIENLVNKKFENFEKNFTANNTFFCWTKNENTIIDFLKEKLYYYYIRSKNSLNDNNSKQKSFVRFMKEKNRDITFIDDYYQMWLKNDYNFLT</sequence>
<proteinExistence type="predicted"/>
<reference evidence="1" key="1">
    <citation type="submission" date="2021-06" db="EMBL/GenBank/DDBJ databases">
        <authorList>
            <person name="Kallberg Y."/>
            <person name="Tangrot J."/>
            <person name="Rosling A."/>
        </authorList>
    </citation>
    <scope>NUCLEOTIDE SEQUENCE</scope>
    <source>
        <strain evidence="1">28 12/20/2015</strain>
    </source>
</reference>
<evidence type="ECO:0000313" key="1">
    <source>
        <dbReference type="EMBL" id="CAG8569740.1"/>
    </source>
</evidence>
<protein>
    <submittedName>
        <fullName evidence="1">6281_t:CDS:1</fullName>
    </submittedName>
</protein>
<name>A0ACA9M7T4_9GLOM</name>
<dbReference type="EMBL" id="CAJVPW010006497">
    <property type="protein sequence ID" value="CAG8569740.1"/>
    <property type="molecule type" value="Genomic_DNA"/>
</dbReference>